<sequence>MNKYHKLLSEIVTKGELQTNKKGAIKYILNQTLELQKGDLLEVFEDHAIARNKLKQELDLFTLGVERVEEYNEAGISWWNYCGERLKNSYPKYFEKLPELIDKINEELRSSKNYVLFLGENGVETNQQPCVSLIQFQINNGELSITAYLRSSDASLGLPSDIYHLWLISRKIGLPLNNITLMLANVHIYENNLTNTKRLLRGDSVRFSLNV</sequence>
<evidence type="ECO:0000259" key="3">
    <source>
        <dbReference type="Pfam" id="PF00303"/>
    </source>
</evidence>
<keyword evidence="2 4" id="KW-0808">Transferase</keyword>
<dbReference type="PANTHER" id="PTHR11548:SF1">
    <property type="entry name" value="THYMIDYLATE SYNTHASE 1"/>
    <property type="match status" value="1"/>
</dbReference>
<keyword evidence="1 4" id="KW-0489">Methyltransferase</keyword>
<feature type="domain" description="Thymidylate synthase/dCMP hydroxymethylase" evidence="3">
    <location>
        <begin position="3"/>
        <end position="201"/>
    </location>
</feature>
<proteinExistence type="predicted"/>
<gene>
    <name evidence="4" type="ORF">FHR24_001515</name>
</gene>
<dbReference type="Proteomes" id="UP000745859">
    <property type="component" value="Unassembled WGS sequence"/>
</dbReference>
<evidence type="ECO:0000313" key="4">
    <source>
        <dbReference type="EMBL" id="NIJ45076.1"/>
    </source>
</evidence>
<comment type="caution">
    <text evidence="4">The sequence shown here is derived from an EMBL/GenBank/DDBJ whole genome shotgun (WGS) entry which is preliminary data.</text>
</comment>
<dbReference type="PANTHER" id="PTHR11548">
    <property type="entry name" value="THYMIDYLATE SYNTHASE 1"/>
    <property type="match status" value="1"/>
</dbReference>
<dbReference type="EC" id="2.1.1.45" evidence="4"/>
<dbReference type="EMBL" id="JAASQL010000001">
    <property type="protein sequence ID" value="NIJ45076.1"/>
    <property type="molecule type" value="Genomic_DNA"/>
</dbReference>
<dbReference type="GO" id="GO:0032259">
    <property type="term" value="P:methylation"/>
    <property type="evidence" value="ECO:0007669"/>
    <property type="project" value="UniProtKB-KW"/>
</dbReference>
<dbReference type="InterPro" id="IPR023451">
    <property type="entry name" value="Thymidate_synth/dCMP_Mease_dom"/>
</dbReference>
<protein>
    <submittedName>
        <fullName evidence="4">Thymidylate synthase</fullName>
        <ecNumber evidence="4">2.1.1.45</ecNumber>
    </submittedName>
</protein>
<dbReference type="Pfam" id="PF00303">
    <property type="entry name" value="Thymidylat_synt"/>
    <property type="match status" value="1"/>
</dbReference>
<name>A0ABX0UD44_9FLAO</name>
<dbReference type="InterPro" id="IPR045097">
    <property type="entry name" value="Thymidate_synth/dCMP_Mease"/>
</dbReference>
<accession>A0ABX0UD44</accession>
<evidence type="ECO:0000256" key="2">
    <source>
        <dbReference type="ARBA" id="ARBA00022679"/>
    </source>
</evidence>
<organism evidence="4 5">
    <name type="scientific">Wenyingzhuangia heitensis</name>
    <dbReference type="NCBI Taxonomy" id="1487859"/>
    <lineage>
        <taxon>Bacteria</taxon>
        <taxon>Pseudomonadati</taxon>
        <taxon>Bacteroidota</taxon>
        <taxon>Flavobacteriia</taxon>
        <taxon>Flavobacteriales</taxon>
        <taxon>Flavobacteriaceae</taxon>
        <taxon>Wenyingzhuangia</taxon>
    </lineage>
</organism>
<dbReference type="InterPro" id="IPR036926">
    <property type="entry name" value="Thymidate_synth/dCMP_Mease_sf"/>
</dbReference>
<dbReference type="Gene3D" id="3.30.572.10">
    <property type="entry name" value="Thymidylate synthase/dCMP hydroxymethylase domain"/>
    <property type="match status" value="1"/>
</dbReference>
<dbReference type="GO" id="GO:0004799">
    <property type="term" value="F:thymidylate synthase activity"/>
    <property type="evidence" value="ECO:0007669"/>
    <property type="project" value="UniProtKB-EC"/>
</dbReference>
<evidence type="ECO:0000313" key="5">
    <source>
        <dbReference type="Proteomes" id="UP000745859"/>
    </source>
</evidence>
<keyword evidence="5" id="KW-1185">Reference proteome</keyword>
<reference evidence="4 5" key="1">
    <citation type="submission" date="2020-03" db="EMBL/GenBank/DDBJ databases">
        <title>Genomic Encyclopedia of Type Strains, Phase IV (KMG-IV): sequencing the most valuable type-strain genomes for metagenomic binning, comparative biology and taxonomic classification.</title>
        <authorList>
            <person name="Goeker M."/>
        </authorList>
    </citation>
    <scope>NUCLEOTIDE SEQUENCE [LARGE SCALE GENOMIC DNA]</scope>
    <source>
        <strain evidence="4 5">DSM 101599</strain>
    </source>
</reference>
<evidence type="ECO:0000256" key="1">
    <source>
        <dbReference type="ARBA" id="ARBA00022603"/>
    </source>
</evidence>
<dbReference type="RefSeq" id="WP_167186262.1">
    <property type="nucleotide sequence ID" value="NZ_JAASQL010000001.1"/>
</dbReference>
<dbReference type="SUPFAM" id="SSF55831">
    <property type="entry name" value="Thymidylate synthase/dCMP hydroxymethylase"/>
    <property type="match status" value="1"/>
</dbReference>